<reference evidence="8" key="2">
    <citation type="submission" date="2025-08" db="UniProtKB">
        <authorList>
            <consortium name="Ensembl"/>
        </authorList>
    </citation>
    <scope>IDENTIFICATION</scope>
</reference>
<dbReference type="AlphaFoldDB" id="H2YB88"/>
<dbReference type="Proteomes" id="UP000007875">
    <property type="component" value="Unassembled WGS sequence"/>
</dbReference>
<dbReference type="OMA" id="RVAMFEV"/>
<accession>H2YB88</accession>
<dbReference type="GO" id="GO:0046872">
    <property type="term" value="F:metal ion binding"/>
    <property type="evidence" value="ECO:0007669"/>
    <property type="project" value="UniProtKB-KW"/>
</dbReference>
<dbReference type="GO" id="GO:0005739">
    <property type="term" value="C:mitochondrion"/>
    <property type="evidence" value="ECO:0007669"/>
    <property type="project" value="TreeGrafter"/>
</dbReference>
<dbReference type="STRING" id="51511.ENSCSAVP00000002586"/>
<dbReference type="Gene3D" id="3.60.130.10">
    <property type="entry name" value="Clavaminate synthase-like"/>
    <property type="match status" value="1"/>
</dbReference>
<evidence type="ECO:0000313" key="8">
    <source>
        <dbReference type="Ensembl" id="ENSCSAVP00000002586.1"/>
    </source>
</evidence>
<keyword evidence="9" id="KW-1185">Reference proteome</keyword>
<sequence length="114" mass="13531">WKTINLHKIPASYFQIRKPILETDYDDQLVAIHWNPGTEEALQVNHADVIPFYKAYRHFWSIIQREDLQTTFRMQPGDCMVFNNRRMGHSRTEFALNGGERLLEGCYVTIDDMR</sequence>
<evidence type="ECO:0000256" key="1">
    <source>
        <dbReference type="ARBA" id="ARBA00001954"/>
    </source>
</evidence>
<evidence type="ECO:0000256" key="2">
    <source>
        <dbReference type="ARBA" id="ARBA00008654"/>
    </source>
</evidence>
<evidence type="ECO:0000256" key="5">
    <source>
        <dbReference type="ARBA" id="ARBA00023002"/>
    </source>
</evidence>
<keyword evidence="6" id="KW-0408">Iron</keyword>
<evidence type="ECO:0000256" key="3">
    <source>
        <dbReference type="ARBA" id="ARBA00022723"/>
    </source>
</evidence>
<organism evidence="8 9">
    <name type="scientific">Ciona savignyi</name>
    <name type="common">Pacific transparent sea squirt</name>
    <dbReference type="NCBI Taxonomy" id="51511"/>
    <lineage>
        <taxon>Eukaryota</taxon>
        <taxon>Metazoa</taxon>
        <taxon>Chordata</taxon>
        <taxon>Tunicata</taxon>
        <taxon>Ascidiacea</taxon>
        <taxon>Phlebobranchia</taxon>
        <taxon>Cionidae</taxon>
        <taxon>Ciona</taxon>
    </lineage>
</organism>
<reference evidence="8" key="3">
    <citation type="submission" date="2025-09" db="UniProtKB">
        <authorList>
            <consortium name="Ensembl"/>
        </authorList>
    </citation>
    <scope>IDENTIFICATION</scope>
</reference>
<protein>
    <recommendedName>
        <fullName evidence="7">TauD/TfdA-like domain-containing protein</fullName>
    </recommendedName>
</protein>
<reference evidence="9" key="1">
    <citation type="submission" date="2003-08" db="EMBL/GenBank/DDBJ databases">
        <authorList>
            <person name="Birren B."/>
            <person name="Nusbaum C."/>
            <person name="Abebe A."/>
            <person name="Abouelleil A."/>
            <person name="Adekoya E."/>
            <person name="Ait-zahra M."/>
            <person name="Allen N."/>
            <person name="Allen T."/>
            <person name="An P."/>
            <person name="Anderson M."/>
            <person name="Anderson S."/>
            <person name="Arachchi H."/>
            <person name="Armbruster J."/>
            <person name="Bachantsang P."/>
            <person name="Baldwin J."/>
            <person name="Barry A."/>
            <person name="Bayul T."/>
            <person name="Blitshsteyn B."/>
            <person name="Bloom T."/>
            <person name="Blye J."/>
            <person name="Boguslavskiy L."/>
            <person name="Borowsky M."/>
            <person name="Boukhgalter B."/>
            <person name="Brunache A."/>
            <person name="Butler J."/>
            <person name="Calixte N."/>
            <person name="Calvo S."/>
            <person name="Camarata J."/>
            <person name="Campo K."/>
            <person name="Chang J."/>
            <person name="Cheshatsang Y."/>
            <person name="Citroen M."/>
            <person name="Collymore A."/>
            <person name="Considine T."/>
            <person name="Cook A."/>
            <person name="Cooke P."/>
            <person name="Corum B."/>
            <person name="Cuomo C."/>
            <person name="David R."/>
            <person name="Dawoe T."/>
            <person name="Degray S."/>
            <person name="Dodge S."/>
            <person name="Dooley K."/>
            <person name="Dorje P."/>
            <person name="Dorjee K."/>
            <person name="Dorris L."/>
            <person name="Duffey N."/>
            <person name="Dupes A."/>
            <person name="Elkins T."/>
            <person name="Engels R."/>
            <person name="Erickson J."/>
            <person name="Farina A."/>
            <person name="Faro S."/>
            <person name="Ferreira P."/>
            <person name="Fischer H."/>
            <person name="Fitzgerald M."/>
            <person name="Foley K."/>
            <person name="Gage D."/>
            <person name="Galagan J."/>
            <person name="Gearin G."/>
            <person name="Gnerre S."/>
            <person name="Gnirke A."/>
            <person name="Goyette A."/>
            <person name="Graham J."/>
            <person name="Grandbois E."/>
            <person name="Gyaltsen K."/>
            <person name="Hafez N."/>
            <person name="Hagopian D."/>
            <person name="Hagos B."/>
            <person name="Hall J."/>
            <person name="Hatcher B."/>
            <person name="Heller A."/>
            <person name="Higgins H."/>
            <person name="Honan T."/>
            <person name="Horn A."/>
            <person name="Houde N."/>
            <person name="Hughes L."/>
            <person name="Hulme W."/>
            <person name="Husby E."/>
            <person name="Iliev I."/>
            <person name="Jaffe D."/>
            <person name="Jones C."/>
            <person name="Kamal M."/>
            <person name="Kamat A."/>
            <person name="Kamvysselis M."/>
            <person name="Karlsson E."/>
            <person name="Kells C."/>
            <person name="Kieu A."/>
            <person name="Kisner P."/>
            <person name="Kodira C."/>
            <person name="Kulbokas E."/>
            <person name="Labutti K."/>
            <person name="Lama D."/>
            <person name="Landers T."/>
            <person name="Leger J."/>
            <person name="Levine S."/>
            <person name="Lewis D."/>
            <person name="Lewis T."/>
            <person name="Lindblad-toh K."/>
            <person name="Liu X."/>
            <person name="Lokyitsang T."/>
            <person name="Lokyitsang Y."/>
            <person name="Lucien O."/>
            <person name="Lui A."/>
            <person name="Ma L.J."/>
            <person name="Mabbitt R."/>
            <person name="Macdonald J."/>
            <person name="Maclean C."/>
            <person name="Major J."/>
            <person name="Manning J."/>
            <person name="Marabella R."/>
            <person name="Maru K."/>
            <person name="Matthews C."/>
            <person name="Mauceli E."/>
            <person name="Mccarthy M."/>
            <person name="Mcdonough S."/>
            <person name="Mcghee T."/>
            <person name="Meldrim J."/>
            <person name="Meneus L."/>
            <person name="Mesirov J."/>
            <person name="Mihalev A."/>
            <person name="Mihova T."/>
            <person name="Mikkelsen T."/>
            <person name="Mlenga V."/>
            <person name="Moru K."/>
            <person name="Mozes J."/>
            <person name="Mulrain L."/>
            <person name="Munson G."/>
            <person name="Naylor J."/>
            <person name="Newes C."/>
            <person name="Nguyen C."/>
            <person name="Nguyen N."/>
            <person name="Nguyen T."/>
            <person name="Nicol R."/>
            <person name="Nielsen C."/>
            <person name="Nizzari M."/>
            <person name="Norbu C."/>
            <person name="Norbu N."/>
            <person name="O'donnell P."/>
            <person name="Okoawo O."/>
            <person name="O'leary S."/>
            <person name="Omotosho B."/>
            <person name="O'neill K."/>
            <person name="Osman S."/>
            <person name="Parker S."/>
            <person name="Perrin D."/>
            <person name="Phunkhang P."/>
            <person name="Piqani B."/>
            <person name="Purcell S."/>
            <person name="Rachupka T."/>
            <person name="Ramasamy U."/>
            <person name="Rameau R."/>
            <person name="Ray V."/>
            <person name="Raymond C."/>
            <person name="Retta R."/>
            <person name="Richardson S."/>
            <person name="Rise C."/>
            <person name="Rodriguez J."/>
            <person name="Rogers J."/>
            <person name="Rogov P."/>
            <person name="Rutman M."/>
            <person name="Schupbach R."/>
            <person name="Seaman C."/>
            <person name="Settipalli S."/>
            <person name="Sharpe T."/>
            <person name="Sheridan J."/>
            <person name="Sherpa N."/>
            <person name="Shi J."/>
            <person name="Smirnov S."/>
            <person name="Smith C."/>
            <person name="Sougnez C."/>
            <person name="Spencer B."/>
            <person name="Stalker J."/>
            <person name="Stange-thomann N."/>
            <person name="Stavropoulos S."/>
            <person name="Stetson K."/>
            <person name="Stone C."/>
            <person name="Stone S."/>
            <person name="Stubbs M."/>
            <person name="Talamas J."/>
            <person name="Tchuinga P."/>
            <person name="Tenzing P."/>
            <person name="Tesfaye S."/>
            <person name="Theodore J."/>
            <person name="Thoulutsang Y."/>
            <person name="Topham K."/>
            <person name="Towey S."/>
            <person name="Tsamla T."/>
            <person name="Tsomo N."/>
            <person name="Vallee D."/>
            <person name="Vassiliev H."/>
            <person name="Venkataraman V."/>
            <person name="Vinson J."/>
            <person name="Vo A."/>
            <person name="Wade C."/>
            <person name="Wang S."/>
            <person name="Wangchuk T."/>
            <person name="Wangdi T."/>
            <person name="Whittaker C."/>
            <person name="Wilkinson J."/>
            <person name="Wu Y."/>
            <person name="Wyman D."/>
            <person name="Yadav S."/>
            <person name="Yang S."/>
            <person name="Yang X."/>
            <person name="Yeager S."/>
            <person name="Yee E."/>
            <person name="Young G."/>
            <person name="Zainoun J."/>
            <person name="Zembeck L."/>
            <person name="Zimmer A."/>
            <person name="Zody M."/>
            <person name="Lander E."/>
        </authorList>
    </citation>
    <scope>NUCLEOTIDE SEQUENCE [LARGE SCALE GENOMIC DNA]</scope>
</reference>
<dbReference type="Ensembl" id="ENSCSAVT00000002627.1">
    <property type="protein sequence ID" value="ENSCSAVP00000002586.1"/>
    <property type="gene ID" value="ENSCSAVG00000001526.1"/>
</dbReference>
<evidence type="ECO:0000256" key="6">
    <source>
        <dbReference type="ARBA" id="ARBA00023004"/>
    </source>
</evidence>
<evidence type="ECO:0000313" key="9">
    <source>
        <dbReference type="Proteomes" id="UP000007875"/>
    </source>
</evidence>
<dbReference type="InterPro" id="IPR042098">
    <property type="entry name" value="TauD-like_sf"/>
</dbReference>
<feature type="domain" description="TauD/TfdA-like" evidence="7">
    <location>
        <begin position="21"/>
        <end position="107"/>
    </location>
</feature>
<dbReference type="InterPro" id="IPR050411">
    <property type="entry name" value="AlphaKG_dependent_hydroxylases"/>
</dbReference>
<name>H2YB88_CIOSA</name>
<dbReference type="InterPro" id="IPR003819">
    <property type="entry name" value="TauD/TfdA-like"/>
</dbReference>
<comment type="cofactor">
    <cofactor evidence="1">
        <name>Fe(2+)</name>
        <dbReference type="ChEBI" id="CHEBI:29033"/>
    </cofactor>
</comment>
<evidence type="ECO:0000256" key="4">
    <source>
        <dbReference type="ARBA" id="ARBA00022964"/>
    </source>
</evidence>
<keyword evidence="4" id="KW-0223">Dioxygenase</keyword>
<dbReference type="HOGENOM" id="CLU_2126574_0_0_1"/>
<keyword evidence="3" id="KW-0479">Metal-binding</keyword>
<dbReference type="SUPFAM" id="SSF51197">
    <property type="entry name" value="Clavaminate synthase-like"/>
    <property type="match status" value="1"/>
</dbReference>
<dbReference type="PANTHER" id="PTHR10696">
    <property type="entry name" value="GAMMA-BUTYROBETAINE HYDROXYLASE-RELATED"/>
    <property type="match status" value="1"/>
</dbReference>
<dbReference type="Pfam" id="PF02668">
    <property type="entry name" value="TauD"/>
    <property type="match status" value="1"/>
</dbReference>
<dbReference type="PANTHER" id="PTHR10696:SF25">
    <property type="entry name" value="OXIDOREDUCTASE AIM17-RELATED"/>
    <property type="match status" value="1"/>
</dbReference>
<dbReference type="InParanoid" id="H2YB88"/>
<dbReference type="GO" id="GO:0045329">
    <property type="term" value="P:carnitine biosynthetic process"/>
    <property type="evidence" value="ECO:0007669"/>
    <property type="project" value="TreeGrafter"/>
</dbReference>
<proteinExistence type="inferred from homology"/>
<dbReference type="GO" id="GO:0051213">
    <property type="term" value="F:dioxygenase activity"/>
    <property type="evidence" value="ECO:0007669"/>
    <property type="project" value="UniProtKB-KW"/>
</dbReference>
<dbReference type="GeneTree" id="ENSGT00530000063582"/>
<comment type="similarity">
    <text evidence="2">Belongs to the gamma-BBH/TMLD family.</text>
</comment>
<evidence type="ECO:0000259" key="7">
    <source>
        <dbReference type="Pfam" id="PF02668"/>
    </source>
</evidence>
<keyword evidence="5" id="KW-0560">Oxidoreductase</keyword>